<feature type="transmembrane region" description="Helical" evidence="7">
    <location>
        <begin position="297"/>
        <end position="321"/>
    </location>
</feature>
<feature type="transmembrane region" description="Helical" evidence="7">
    <location>
        <begin position="67"/>
        <end position="85"/>
    </location>
</feature>
<feature type="transmembrane region" description="Helical" evidence="7">
    <location>
        <begin position="106"/>
        <end position="123"/>
    </location>
</feature>
<evidence type="ECO:0000256" key="2">
    <source>
        <dbReference type="ARBA" id="ARBA00007400"/>
    </source>
</evidence>
<keyword evidence="3" id="KW-1003">Cell membrane</keyword>
<dbReference type="GO" id="GO:0016413">
    <property type="term" value="F:O-acetyltransferase activity"/>
    <property type="evidence" value="ECO:0007669"/>
    <property type="project" value="TreeGrafter"/>
</dbReference>
<keyword evidence="6 7" id="KW-0472">Membrane</keyword>
<proteinExistence type="inferred from homology"/>
<evidence type="ECO:0000256" key="4">
    <source>
        <dbReference type="ARBA" id="ARBA00022692"/>
    </source>
</evidence>
<feature type="transmembrane region" description="Helical" evidence="7">
    <location>
        <begin position="204"/>
        <end position="221"/>
    </location>
</feature>
<evidence type="ECO:0000259" key="8">
    <source>
        <dbReference type="Pfam" id="PF01757"/>
    </source>
</evidence>
<gene>
    <name evidence="9" type="ORF">DesfrDRAFT_0300</name>
</gene>
<feature type="transmembrane region" description="Helical" evidence="7">
    <location>
        <begin position="327"/>
        <end position="344"/>
    </location>
</feature>
<dbReference type="EMBL" id="AECZ01000001">
    <property type="protein sequence ID" value="EFL53252.1"/>
    <property type="molecule type" value="Genomic_DNA"/>
</dbReference>
<dbReference type="InterPro" id="IPR002656">
    <property type="entry name" value="Acyl_transf_3_dom"/>
</dbReference>
<evidence type="ECO:0000256" key="6">
    <source>
        <dbReference type="ARBA" id="ARBA00023136"/>
    </source>
</evidence>
<keyword evidence="9" id="KW-0808">Transferase</keyword>
<feature type="transmembrane region" description="Helical" evidence="7">
    <location>
        <begin position="233"/>
        <end position="251"/>
    </location>
</feature>
<feature type="transmembrane region" description="Helical" evidence="7">
    <location>
        <begin position="165"/>
        <end position="192"/>
    </location>
</feature>
<dbReference type="PANTHER" id="PTHR40074:SF2">
    <property type="entry name" value="O-ACETYLTRANSFERASE WECH"/>
    <property type="match status" value="1"/>
</dbReference>
<dbReference type="AlphaFoldDB" id="E1JRQ1"/>
<organism evidence="9 10">
    <name type="scientific">Solidesulfovibrio fructosivorans JJ]</name>
    <dbReference type="NCBI Taxonomy" id="596151"/>
    <lineage>
        <taxon>Bacteria</taxon>
        <taxon>Pseudomonadati</taxon>
        <taxon>Thermodesulfobacteriota</taxon>
        <taxon>Desulfovibrionia</taxon>
        <taxon>Desulfovibrionales</taxon>
        <taxon>Desulfovibrionaceae</taxon>
        <taxon>Solidesulfovibrio</taxon>
    </lineage>
</organism>
<dbReference type="eggNOG" id="COG1835">
    <property type="taxonomic scope" value="Bacteria"/>
</dbReference>
<evidence type="ECO:0000313" key="9">
    <source>
        <dbReference type="EMBL" id="EFL53252.1"/>
    </source>
</evidence>
<feature type="transmembrane region" description="Helical" evidence="7">
    <location>
        <begin position="28"/>
        <end position="47"/>
    </location>
</feature>
<dbReference type="STRING" id="596151.DesfrDRAFT_0300"/>
<name>E1JRQ1_SOLFR</name>
<feature type="transmembrane region" description="Helical" evidence="7">
    <location>
        <begin position="257"/>
        <end position="277"/>
    </location>
</feature>
<dbReference type="RefSeq" id="WP_005990411.1">
    <property type="nucleotide sequence ID" value="NZ_AECZ01000001.1"/>
</dbReference>
<protein>
    <submittedName>
        <fullName evidence="9">Acyltransferase 3</fullName>
    </submittedName>
</protein>
<evidence type="ECO:0000256" key="1">
    <source>
        <dbReference type="ARBA" id="ARBA00004651"/>
    </source>
</evidence>
<evidence type="ECO:0000256" key="3">
    <source>
        <dbReference type="ARBA" id="ARBA00022475"/>
    </source>
</evidence>
<keyword evidence="5 7" id="KW-1133">Transmembrane helix</keyword>
<dbReference type="GO" id="GO:0005886">
    <property type="term" value="C:plasma membrane"/>
    <property type="evidence" value="ECO:0007669"/>
    <property type="project" value="UniProtKB-SubCell"/>
</dbReference>
<dbReference type="Pfam" id="PF01757">
    <property type="entry name" value="Acyl_transf_3"/>
    <property type="match status" value="1"/>
</dbReference>
<dbReference type="OrthoDB" id="265992at2"/>
<comment type="subcellular location">
    <subcellularLocation>
        <location evidence="1">Cell membrane</location>
        <topology evidence="1">Multi-pass membrane protein</topology>
    </subcellularLocation>
</comment>
<feature type="domain" description="Acyltransferase 3" evidence="8">
    <location>
        <begin position="25"/>
        <end position="341"/>
    </location>
</feature>
<feature type="transmembrane region" description="Helical" evidence="7">
    <location>
        <begin position="135"/>
        <end position="153"/>
    </location>
</feature>
<evidence type="ECO:0000256" key="5">
    <source>
        <dbReference type="ARBA" id="ARBA00022989"/>
    </source>
</evidence>
<dbReference type="GO" id="GO:0009246">
    <property type="term" value="P:enterobacterial common antigen biosynthetic process"/>
    <property type="evidence" value="ECO:0007669"/>
    <property type="project" value="TreeGrafter"/>
</dbReference>
<accession>E1JRQ1</accession>
<evidence type="ECO:0000256" key="7">
    <source>
        <dbReference type="SAM" id="Phobius"/>
    </source>
</evidence>
<dbReference type="Proteomes" id="UP000006250">
    <property type="component" value="Unassembled WGS sequence"/>
</dbReference>
<keyword evidence="10" id="KW-1185">Reference proteome</keyword>
<keyword evidence="9" id="KW-0012">Acyltransferase</keyword>
<sequence>MSTAVKPAWMLGPVREPLAPEVSKRIDVLRILLMFLIVLNHGAKGVTVRIGDPGPLTTLMVTLFNDHIILVTVPLFFAISGFLFLRKFELSLAAYGEMLRKKFFSLFIPYVLFNIWIVAWFYFVGSIETMGSWNYFVAHGLWAKIFGVGGYATPVNYPLWFLRDLMLVFVLSPVLLLFLKEAPGVGLVTLFVLWTGLDHDPYSYHSYFFMFYLGGFVARSRLSLSGRSWWQRFGALVFVVLTVVLVAHVSFGFKADAVWRFLFKCYLMIGLAFFWYVSSFPRIRDSAMLHRMARFSFFIYLAHEPTVSIFQTRLLSVWVPASDVQQTMFYFITGVAVTFFLWGVGEVFSRFLPRVYAVVTGARLPKRKPLPAPLAAQAR</sequence>
<reference evidence="9 10" key="1">
    <citation type="submission" date="2010-08" db="EMBL/GenBank/DDBJ databases">
        <title>The draft genome of Desulfovibrio fructosovorans JJ.</title>
        <authorList>
            <consortium name="US DOE Joint Genome Institute (JGI-PGF)"/>
            <person name="Lucas S."/>
            <person name="Copeland A."/>
            <person name="Lapidus A."/>
            <person name="Cheng J.-F."/>
            <person name="Bruce D."/>
            <person name="Goodwin L."/>
            <person name="Pitluck S."/>
            <person name="Land M.L."/>
            <person name="Hauser L."/>
            <person name="Chang Y.-J."/>
            <person name="Jeffries C."/>
            <person name="Wall J.D."/>
            <person name="Stahl D.A."/>
            <person name="Arkin A.P."/>
            <person name="Dehal P."/>
            <person name="Stolyar S.M."/>
            <person name="Hazen T.C."/>
            <person name="Woyke T.J."/>
        </authorList>
    </citation>
    <scope>NUCLEOTIDE SEQUENCE [LARGE SCALE GENOMIC DNA]</scope>
    <source>
        <strain evidence="9 10">JJ</strain>
    </source>
</reference>
<keyword evidence="4 7" id="KW-0812">Transmembrane</keyword>
<dbReference type="PANTHER" id="PTHR40074">
    <property type="entry name" value="O-ACETYLTRANSFERASE WECH"/>
    <property type="match status" value="1"/>
</dbReference>
<evidence type="ECO:0000313" key="10">
    <source>
        <dbReference type="Proteomes" id="UP000006250"/>
    </source>
</evidence>
<comment type="similarity">
    <text evidence="2">Belongs to the acyltransferase 3 family.</text>
</comment>
<comment type="caution">
    <text evidence="9">The sequence shown here is derived from an EMBL/GenBank/DDBJ whole genome shotgun (WGS) entry which is preliminary data.</text>
</comment>